<keyword evidence="3" id="KW-1185">Reference proteome</keyword>
<reference evidence="2" key="1">
    <citation type="journal article" date="2023" name="Plant J.">
        <title>Genome sequences and population genomics provide insights into the demographic history, inbreeding, and mutation load of two 'living fossil' tree species of Dipteronia.</title>
        <authorList>
            <person name="Feng Y."/>
            <person name="Comes H.P."/>
            <person name="Chen J."/>
            <person name="Zhu S."/>
            <person name="Lu R."/>
            <person name="Zhang X."/>
            <person name="Li P."/>
            <person name="Qiu J."/>
            <person name="Olsen K.M."/>
            <person name="Qiu Y."/>
        </authorList>
    </citation>
    <scope>NUCLEOTIDE SEQUENCE</scope>
    <source>
        <strain evidence="2">KIB01</strain>
    </source>
</reference>
<protein>
    <submittedName>
        <fullName evidence="2">Uncharacterized protein</fullName>
    </submittedName>
</protein>
<gene>
    <name evidence="2" type="ORF">Ddye_026355</name>
</gene>
<dbReference type="PANTHER" id="PTHR34054:SF6">
    <property type="entry name" value="TRANSMEMBRANE PROTEIN"/>
    <property type="match status" value="1"/>
</dbReference>
<accession>A0AAD9TN47</accession>
<evidence type="ECO:0000256" key="1">
    <source>
        <dbReference type="SAM" id="MobiDB-lite"/>
    </source>
</evidence>
<proteinExistence type="predicted"/>
<sequence length="156" mass="17512">MERRSIFNDGVFNSFASPTIKSSPLTAYHNLGFNPLFESSAALEEDNLNKVRSYLQPKFKFLRDEEEKLLRKLMEEAEKKVVVLVPIEDCSSVKTSSTLALEVVREGSFLKFIVSHHHRSSSSSQVLPLASSPTTTFKPVDNQKQPNKSPLVISVD</sequence>
<feature type="compositionally biased region" description="Polar residues" evidence="1">
    <location>
        <begin position="131"/>
        <end position="148"/>
    </location>
</feature>
<dbReference type="Proteomes" id="UP001280121">
    <property type="component" value="Unassembled WGS sequence"/>
</dbReference>
<dbReference type="EMBL" id="JANJYI010000008">
    <property type="protein sequence ID" value="KAK2638560.1"/>
    <property type="molecule type" value="Genomic_DNA"/>
</dbReference>
<dbReference type="AlphaFoldDB" id="A0AAD9TN47"/>
<evidence type="ECO:0000313" key="2">
    <source>
        <dbReference type="EMBL" id="KAK2638560.1"/>
    </source>
</evidence>
<organism evidence="2 3">
    <name type="scientific">Dipteronia dyeriana</name>
    <dbReference type="NCBI Taxonomy" id="168575"/>
    <lineage>
        <taxon>Eukaryota</taxon>
        <taxon>Viridiplantae</taxon>
        <taxon>Streptophyta</taxon>
        <taxon>Embryophyta</taxon>
        <taxon>Tracheophyta</taxon>
        <taxon>Spermatophyta</taxon>
        <taxon>Magnoliopsida</taxon>
        <taxon>eudicotyledons</taxon>
        <taxon>Gunneridae</taxon>
        <taxon>Pentapetalae</taxon>
        <taxon>rosids</taxon>
        <taxon>malvids</taxon>
        <taxon>Sapindales</taxon>
        <taxon>Sapindaceae</taxon>
        <taxon>Hippocastanoideae</taxon>
        <taxon>Acereae</taxon>
        <taxon>Dipteronia</taxon>
    </lineage>
</organism>
<dbReference type="InterPro" id="IPR045884">
    <property type="entry name" value="At5g59350-like"/>
</dbReference>
<feature type="region of interest" description="Disordered" evidence="1">
    <location>
        <begin position="124"/>
        <end position="156"/>
    </location>
</feature>
<comment type="caution">
    <text evidence="2">The sequence shown here is derived from an EMBL/GenBank/DDBJ whole genome shotgun (WGS) entry which is preliminary data.</text>
</comment>
<dbReference type="PANTHER" id="PTHR34054">
    <property type="entry name" value="EXPRESSED PROTEIN"/>
    <property type="match status" value="1"/>
</dbReference>
<name>A0AAD9TN47_9ROSI</name>
<evidence type="ECO:0000313" key="3">
    <source>
        <dbReference type="Proteomes" id="UP001280121"/>
    </source>
</evidence>